<dbReference type="Pfam" id="PF13843">
    <property type="entry name" value="DDE_Tnp_1_7"/>
    <property type="match status" value="1"/>
</dbReference>
<dbReference type="PANTHER" id="PTHR46599:SF3">
    <property type="entry name" value="PIGGYBAC TRANSPOSABLE ELEMENT-DERIVED PROTEIN 4"/>
    <property type="match status" value="1"/>
</dbReference>
<evidence type="ECO:0000259" key="2">
    <source>
        <dbReference type="Pfam" id="PF13843"/>
    </source>
</evidence>
<accession>A0AAD9G1D6</accession>
<keyword evidence="4" id="KW-1185">Reference proteome</keyword>
<gene>
    <name evidence="3" type="ORF">P3T76_014721</name>
</gene>
<dbReference type="PANTHER" id="PTHR46599">
    <property type="entry name" value="PIGGYBAC TRANSPOSABLE ELEMENT-DERIVED PROTEIN 4"/>
    <property type="match status" value="1"/>
</dbReference>
<proteinExistence type="predicted"/>
<dbReference type="AlphaFoldDB" id="A0AAD9G1D6"/>
<sequence>MANRVGLNKNLKVKSATRPASIPRGTFTFLRSVAVSAMVAFHWWDRKPVHYLCTGAVTKASTIERKVMQVGAITVPCPSAVSDYQGWMGGVDVHDQLRLQAYSLQTSTKLKKPYKSVFLGFTDLALVNAYITHTEAAKMSGTPAMKRREWYAVLQNQLLQLKLEDFTGVLPTPPPTPQKHKRVTSYACSGAK</sequence>
<dbReference type="Proteomes" id="UP001259832">
    <property type="component" value="Unassembled WGS sequence"/>
</dbReference>
<organism evidence="3 4">
    <name type="scientific">Phytophthora citrophthora</name>
    <dbReference type="NCBI Taxonomy" id="4793"/>
    <lineage>
        <taxon>Eukaryota</taxon>
        <taxon>Sar</taxon>
        <taxon>Stramenopiles</taxon>
        <taxon>Oomycota</taxon>
        <taxon>Peronosporomycetes</taxon>
        <taxon>Peronosporales</taxon>
        <taxon>Peronosporaceae</taxon>
        <taxon>Phytophthora</taxon>
    </lineage>
</organism>
<evidence type="ECO:0000313" key="4">
    <source>
        <dbReference type="Proteomes" id="UP001259832"/>
    </source>
</evidence>
<protein>
    <recommendedName>
        <fullName evidence="2">PiggyBac transposable element-derived protein domain-containing protein</fullName>
    </recommendedName>
</protein>
<feature type="region of interest" description="Disordered" evidence="1">
    <location>
        <begin position="170"/>
        <end position="192"/>
    </location>
</feature>
<reference evidence="3" key="1">
    <citation type="submission" date="2023-08" db="EMBL/GenBank/DDBJ databases">
        <title>Reference Genome Resource for the Citrus Pathogen Phytophthora citrophthora.</title>
        <authorList>
            <person name="Moller H."/>
            <person name="Coetzee B."/>
            <person name="Rose L.J."/>
            <person name="Van Niekerk J.M."/>
        </authorList>
    </citation>
    <scope>NUCLEOTIDE SEQUENCE</scope>
    <source>
        <strain evidence="3">STE-U-9442</strain>
    </source>
</reference>
<evidence type="ECO:0000313" key="3">
    <source>
        <dbReference type="EMBL" id="KAK1929875.1"/>
    </source>
</evidence>
<dbReference type="EMBL" id="JASMQC010000044">
    <property type="protein sequence ID" value="KAK1929875.1"/>
    <property type="molecule type" value="Genomic_DNA"/>
</dbReference>
<dbReference type="InterPro" id="IPR029526">
    <property type="entry name" value="PGBD"/>
</dbReference>
<feature type="domain" description="PiggyBac transposable element-derived protein" evidence="2">
    <location>
        <begin position="20"/>
        <end position="130"/>
    </location>
</feature>
<comment type="caution">
    <text evidence="3">The sequence shown here is derived from an EMBL/GenBank/DDBJ whole genome shotgun (WGS) entry which is preliminary data.</text>
</comment>
<evidence type="ECO:0000256" key="1">
    <source>
        <dbReference type="SAM" id="MobiDB-lite"/>
    </source>
</evidence>
<name>A0AAD9G1D6_9STRA</name>